<evidence type="ECO:0000256" key="5">
    <source>
        <dbReference type="ARBA" id="ARBA00022837"/>
    </source>
</evidence>
<accession>A0AAV2HV40</accession>
<evidence type="ECO:0000313" key="15">
    <source>
        <dbReference type="EMBL" id="CAL1537545.1"/>
    </source>
</evidence>
<feature type="domain" description="EGF-like" evidence="13">
    <location>
        <begin position="451"/>
        <end position="492"/>
    </location>
</feature>
<feature type="domain" description="EGF-like" evidence="13">
    <location>
        <begin position="534"/>
        <end position="572"/>
    </location>
</feature>
<dbReference type="InterPro" id="IPR028974">
    <property type="entry name" value="TSP_type-3_rpt"/>
</dbReference>
<evidence type="ECO:0000256" key="6">
    <source>
        <dbReference type="ARBA" id="ARBA00022889"/>
    </source>
</evidence>
<evidence type="ECO:0000256" key="7">
    <source>
        <dbReference type="ARBA" id="ARBA00023157"/>
    </source>
</evidence>
<dbReference type="SMART" id="SM00181">
    <property type="entry name" value="EGF"/>
    <property type="match status" value="6"/>
</dbReference>
<dbReference type="Pfam" id="PF02412">
    <property type="entry name" value="TSP_3"/>
    <property type="match status" value="6"/>
</dbReference>
<feature type="region of interest" description="Disordered" evidence="11">
    <location>
        <begin position="730"/>
        <end position="811"/>
    </location>
</feature>
<dbReference type="CDD" id="cd06503">
    <property type="entry name" value="ATP-synt_Fo_b"/>
    <property type="match status" value="1"/>
</dbReference>
<dbReference type="FunFam" id="4.10.1080.10:FF:000004">
    <property type="entry name" value="Cartilage oligomeric matrix protein"/>
    <property type="match status" value="1"/>
</dbReference>
<feature type="compositionally biased region" description="Basic and acidic residues" evidence="11">
    <location>
        <begin position="745"/>
        <end position="756"/>
    </location>
</feature>
<keyword evidence="3 12" id="KW-0732">Signal</keyword>
<dbReference type="SMART" id="SM00179">
    <property type="entry name" value="EGF_CA"/>
    <property type="match status" value="5"/>
</dbReference>
<feature type="signal peptide" evidence="12">
    <location>
        <begin position="1"/>
        <end position="32"/>
    </location>
</feature>
<dbReference type="FunFam" id="2.10.25.10:FF:000027">
    <property type="entry name" value="Thrombospondin 3"/>
    <property type="match status" value="1"/>
</dbReference>
<feature type="repeat" description="TSP type-3" evidence="10">
    <location>
        <begin position="870"/>
        <end position="905"/>
    </location>
</feature>
<feature type="domain" description="TSP C-terminal" evidence="14">
    <location>
        <begin position="945"/>
        <end position="1159"/>
    </location>
</feature>
<dbReference type="InterPro" id="IPR013320">
    <property type="entry name" value="ConA-like_dom_sf"/>
</dbReference>
<feature type="repeat" description="TSP type-3" evidence="10">
    <location>
        <begin position="708"/>
        <end position="743"/>
    </location>
</feature>
<evidence type="ECO:0000256" key="12">
    <source>
        <dbReference type="SAM" id="SignalP"/>
    </source>
</evidence>
<dbReference type="EMBL" id="CAXITT010000266">
    <property type="protein sequence ID" value="CAL1537545.1"/>
    <property type="molecule type" value="Genomic_DNA"/>
</dbReference>
<keyword evidence="8" id="KW-0325">Glycoprotein</keyword>
<evidence type="ECO:0000259" key="14">
    <source>
        <dbReference type="PROSITE" id="PS51236"/>
    </source>
</evidence>
<dbReference type="PANTHER" id="PTHR10199">
    <property type="entry name" value="THROMBOSPONDIN"/>
    <property type="match status" value="1"/>
</dbReference>
<keyword evidence="2 9" id="KW-0245">EGF-like domain</keyword>
<keyword evidence="7 9" id="KW-1015">Disulfide bond</keyword>
<dbReference type="InterPro" id="IPR003367">
    <property type="entry name" value="Thrombospondin_3-like_rpt"/>
</dbReference>
<dbReference type="InterPro" id="IPR009030">
    <property type="entry name" value="Growth_fac_rcpt_cys_sf"/>
</dbReference>
<evidence type="ECO:0000256" key="10">
    <source>
        <dbReference type="PROSITE-ProRule" id="PRU00634"/>
    </source>
</evidence>
<dbReference type="InterPro" id="IPR001881">
    <property type="entry name" value="EGF-like_Ca-bd_dom"/>
</dbReference>
<keyword evidence="5 10" id="KW-0106">Calcium</keyword>
<dbReference type="PANTHER" id="PTHR10199:SF100">
    <property type="entry name" value="THROMBOSPONDIN, ISOFORM A"/>
    <property type="match status" value="1"/>
</dbReference>
<dbReference type="InterPro" id="IPR018097">
    <property type="entry name" value="EGF_Ca-bd_CS"/>
</dbReference>
<keyword evidence="16" id="KW-1185">Reference proteome</keyword>
<dbReference type="GO" id="GO:0007155">
    <property type="term" value="P:cell adhesion"/>
    <property type="evidence" value="ECO:0007669"/>
    <property type="project" value="UniProtKB-KW"/>
</dbReference>
<keyword evidence="6" id="KW-0130">Cell adhesion</keyword>
<dbReference type="GO" id="GO:0005509">
    <property type="term" value="F:calcium ion binding"/>
    <property type="evidence" value="ECO:0007669"/>
    <property type="project" value="UniProtKB-UniRule"/>
</dbReference>
<feature type="domain" description="EGF-like" evidence="13">
    <location>
        <begin position="411"/>
        <end position="450"/>
    </location>
</feature>
<dbReference type="CDD" id="cd00054">
    <property type="entry name" value="EGF_CA"/>
    <property type="match status" value="4"/>
</dbReference>
<feature type="region of interest" description="Disordered" evidence="11">
    <location>
        <begin position="185"/>
        <end position="235"/>
    </location>
</feature>
<feature type="region of interest" description="Disordered" evidence="11">
    <location>
        <begin position="295"/>
        <end position="360"/>
    </location>
</feature>
<evidence type="ECO:0000256" key="4">
    <source>
        <dbReference type="ARBA" id="ARBA00022737"/>
    </source>
</evidence>
<evidence type="ECO:0000256" key="2">
    <source>
        <dbReference type="ARBA" id="ARBA00022536"/>
    </source>
</evidence>
<dbReference type="Gene3D" id="4.10.1080.10">
    <property type="entry name" value="TSP type-3 repeat"/>
    <property type="match status" value="2"/>
</dbReference>
<dbReference type="Proteomes" id="UP001497497">
    <property type="component" value="Unassembled WGS sequence"/>
</dbReference>
<dbReference type="PROSITE" id="PS50026">
    <property type="entry name" value="EGF_3"/>
    <property type="match status" value="4"/>
</dbReference>
<evidence type="ECO:0000259" key="13">
    <source>
        <dbReference type="PROSITE" id="PS50026"/>
    </source>
</evidence>
<dbReference type="PROSITE" id="PS01187">
    <property type="entry name" value="EGF_CA"/>
    <property type="match status" value="1"/>
</dbReference>
<dbReference type="InterPro" id="IPR017897">
    <property type="entry name" value="Thrombospondin_3_rpt"/>
</dbReference>
<feature type="repeat" description="TSP type-3" evidence="10">
    <location>
        <begin position="769"/>
        <end position="804"/>
    </location>
</feature>
<dbReference type="SUPFAM" id="SSF49899">
    <property type="entry name" value="Concanavalin A-like lectins/glucanases"/>
    <property type="match status" value="1"/>
</dbReference>
<feature type="disulfide bond" evidence="9">
    <location>
        <begin position="643"/>
        <end position="660"/>
    </location>
</feature>
<proteinExistence type="inferred from homology"/>
<dbReference type="Pfam" id="PF07645">
    <property type="entry name" value="EGF_CA"/>
    <property type="match status" value="2"/>
</dbReference>
<dbReference type="AlphaFoldDB" id="A0AAV2HV40"/>
<dbReference type="PROSITE" id="PS01186">
    <property type="entry name" value="EGF_2"/>
    <property type="match status" value="1"/>
</dbReference>
<reference evidence="15 16" key="1">
    <citation type="submission" date="2024-04" db="EMBL/GenBank/DDBJ databases">
        <authorList>
            <consortium name="Genoscope - CEA"/>
            <person name="William W."/>
        </authorList>
    </citation>
    <scope>NUCLEOTIDE SEQUENCE [LARGE SCALE GENOMIC DNA]</scope>
</reference>
<dbReference type="Pfam" id="PF05735">
    <property type="entry name" value="TSP_C"/>
    <property type="match status" value="1"/>
</dbReference>
<feature type="chain" id="PRO_5043449713" evidence="12">
    <location>
        <begin position="33"/>
        <end position="1175"/>
    </location>
</feature>
<dbReference type="Gene3D" id="2.60.120.200">
    <property type="match status" value="2"/>
</dbReference>
<dbReference type="InterPro" id="IPR049883">
    <property type="entry name" value="NOTCH1_EGF-like"/>
</dbReference>
<feature type="compositionally biased region" description="Polar residues" evidence="11">
    <location>
        <begin position="331"/>
        <end position="359"/>
    </location>
</feature>
<name>A0AAV2HV40_LYMST</name>
<dbReference type="FunFam" id="2.10.25.10:FF:000025">
    <property type="entry name" value="Thrombospondin 3"/>
    <property type="match status" value="1"/>
</dbReference>
<evidence type="ECO:0000256" key="11">
    <source>
        <dbReference type="SAM" id="MobiDB-lite"/>
    </source>
</evidence>
<dbReference type="SUPFAM" id="SSF57184">
    <property type="entry name" value="Growth factor receptor domain"/>
    <property type="match status" value="1"/>
</dbReference>
<dbReference type="PROSITE" id="PS51234">
    <property type="entry name" value="TSP3"/>
    <property type="match status" value="3"/>
</dbReference>
<dbReference type="InterPro" id="IPR000742">
    <property type="entry name" value="EGF"/>
</dbReference>
<dbReference type="FunFam" id="4.10.1080.10:FF:000001">
    <property type="entry name" value="Thrombospondin 3"/>
    <property type="match status" value="1"/>
</dbReference>
<dbReference type="FunFam" id="2.60.120.200:FF:000002">
    <property type="entry name" value="Thrombospondin 3"/>
    <property type="match status" value="1"/>
</dbReference>
<comment type="caution">
    <text evidence="9">Lacks conserved residue(s) required for the propagation of feature annotation.</text>
</comment>
<protein>
    <submittedName>
        <fullName evidence="15">Uncharacterized protein</fullName>
    </submittedName>
</protein>
<sequence>MRVSNLFPSMDTFLCGLLLLLANTVFQSRVNGGEIADVDRAFATYDEVFLVGDFRTPRNTRRNFVMVQGQGKTARTLFELTVDFRQPQVIITLTDVDGREYQLGFPTQALHTGQRTRVLMGFSKLSQPYNAISLYVDCQDMGLDQTEVQLRRIFASNMTMKMMSAFQWHAGESLKDMLKKMDCPDGTVPDATTTPSPTLRIPEWSRQGLATVRRQPVDSAEGEKPGPREPPQNPEDEALLARQAEERERQRAIQKAELERRARQQAEAERQQAEVERERARQQLEIERQRAIQEAENERRQRQQAAEEERRRQLETAEKTPDVRRHRDPRTNQPGETSSTQRVVVNSEGTDRGTNNPNLETAIRDLTRTLLEMKNELRQQIQETKGLKDVLLSCGICRHNRDEPRVTTQPPVSQCASNPCYPGVRCVDTENGFRCGSCPSGYAGDGITCNRMTTCADNPCYPGVRCVDGERGYRCGSCPPGYSGDGTRRGCRPEKSACESRPCFPSVECQDVPGGFRCGPCPVGYTGNGTHCEDINECELSRPCDRLATCENLSPGFRCSPCPPGYTGAPVQGLDLDTARRVKQVCEDINECENGQNGGCVENSICINTPGSRVCGDCLPGFKGDQESGCTSDNNLCPDGTKCDINAKCMKKRGVKGFVCQCTIGFAGDGEICSRDTDLDGLPDIELPCADRRCRKDNCVQTPNSGQEDADKDGIGNACDFDMDNDGILNNPDNCPLVPNPDQLDTERDPDKRGDACDNCPTVPNPDQTDTDNDSLGDNCDPDKDNDGILNEDDNCPLVPNYEQSDKDSDGVGDACDNCPAFANTDQFVGFNDKNNITNNTFNWLDSNRDSDGVQDNIDNCPDIANADQKDTDNDKIGDACDEDDDNDGIPDGDDNCVFIPNPDQTDTDNDGRGDICENDTDGDGVADPIDVCPDNGKIYATDFRAYQTVILDPVGDSQIDPNWIVLNDGAEIVQTMNSDPGLAVSYNAFSGVDFSGTFFVNTETDDDYAGFVFSYQDSSKFYTVMWKKHAQTYWQAAPFRAVAEPGIQLKMVNSDTGPGQIMRNALWHTGDTNNQVKLLWKDPRNVGWKEKTAYRWELIHRPARGLIRVLLFEETDLVADSGNIYDSTLKGGRLGVFCFSQEMIIWSDLVYRCNEFIPKGLLENEEGGEDYETE</sequence>
<comment type="caution">
    <text evidence="15">The sequence shown here is derived from an EMBL/GenBank/DDBJ whole genome shotgun (WGS) entry which is preliminary data.</text>
</comment>
<evidence type="ECO:0000256" key="8">
    <source>
        <dbReference type="ARBA" id="ARBA00023180"/>
    </source>
</evidence>
<dbReference type="InterPro" id="IPR008859">
    <property type="entry name" value="Thrombospondin_C"/>
</dbReference>
<dbReference type="Gene3D" id="2.10.25.10">
    <property type="entry name" value="Laminin"/>
    <property type="match status" value="5"/>
</dbReference>
<organism evidence="15 16">
    <name type="scientific">Lymnaea stagnalis</name>
    <name type="common">Great pond snail</name>
    <name type="synonym">Helix stagnalis</name>
    <dbReference type="NCBI Taxonomy" id="6523"/>
    <lineage>
        <taxon>Eukaryota</taxon>
        <taxon>Metazoa</taxon>
        <taxon>Spiralia</taxon>
        <taxon>Lophotrochozoa</taxon>
        <taxon>Mollusca</taxon>
        <taxon>Gastropoda</taxon>
        <taxon>Heterobranchia</taxon>
        <taxon>Euthyneura</taxon>
        <taxon>Panpulmonata</taxon>
        <taxon>Hygrophila</taxon>
        <taxon>Lymnaeoidea</taxon>
        <taxon>Lymnaeidae</taxon>
        <taxon>Lymnaea</taxon>
    </lineage>
</organism>
<dbReference type="FunFam" id="2.10.25.10:FF:000488">
    <property type="entry name" value="von Willebrand factor D and EGF domains"/>
    <property type="match status" value="1"/>
</dbReference>
<feature type="domain" description="EGF-like" evidence="13">
    <location>
        <begin position="633"/>
        <end position="674"/>
    </location>
</feature>
<evidence type="ECO:0000256" key="1">
    <source>
        <dbReference type="ARBA" id="ARBA00009456"/>
    </source>
</evidence>
<evidence type="ECO:0000256" key="3">
    <source>
        <dbReference type="ARBA" id="ARBA00022729"/>
    </source>
</evidence>
<evidence type="ECO:0000256" key="9">
    <source>
        <dbReference type="PROSITE-ProRule" id="PRU00076"/>
    </source>
</evidence>
<evidence type="ECO:0000313" key="16">
    <source>
        <dbReference type="Proteomes" id="UP001497497"/>
    </source>
</evidence>
<dbReference type="PROSITE" id="PS51236">
    <property type="entry name" value="TSP_CTER"/>
    <property type="match status" value="1"/>
</dbReference>
<feature type="compositionally biased region" description="Basic and acidic residues" evidence="11">
    <location>
        <begin position="295"/>
        <end position="325"/>
    </location>
</feature>
<dbReference type="SUPFAM" id="SSF103647">
    <property type="entry name" value="TSP type-3 repeat"/>
    <property type="match status" value="3"/>
</dbReference>
<keyword evidence="4" id="KW-0677">Repeat</keyword>
<gene>
    <name evidence="15" type="ORF">GSLYS_00011452001</name>
</gene>
<comment type="similarity">
    <text evidence="1">Belongs to the thrombospondin family.</text>
</comment>
<dbReference type="GO" id="GO:0005576">
    <property type="term" value="C:extracellular region"/>
    <property type="evidence" value="ECO:0007669"/>
    <property type="project" value="InterPro"/>
</dbReference>